<proteinExistence type="predicted"/>
<dbReference type="SUPFAM" id="SSF51679">
    <property type="entry name" value="Bacterial luciferase-like"/>
    <property type="match status" value="1"/>
</dbReference>
<dbReference type="PANTHER" id="PTHR43244">
    <property type="match status" value="1"/>
</dbReference>
<evidence type="ECO:0000313" key="3">
    <source>
        <dbReference type="Proteomes" id="UP001428817"/>
    </source>
</evidence>
<dbReference type="Gene3D" id="3.20.20.30">
    <property type="entry name" value="Luciferase-like domain"/>
    <property type="match status" value="1"/>
</dbReference>
<dbReference type="EMBL" id="BAABJP010000068">
    <property type="protein sequence ID" value="GAA5176497.1"/>
    <property type="molecule type" value="Genomic_DNA"/>
</dbReference>
<dbReference type="PANTHER" id="PTHR43244:SF2">
    <property type="entry name" value="CONSERVED HYPOTHETICAL ALANINE AND PROLINE-RICH PROTEIN"/>
    <property type="match status" value="1"/>
</dbReference>
<dbReference type="Proteomes" id="UP001428817">
    <property type="component" value="Unassembled WGS sequence"/>
</dbReference>
<dbReference type="InterPro" id="IPR050564">
    <property type="entry name" value="F420-G6PD/mer"/>
</dbReference>
<comment type="caution">
    <text evidence="2">The sequence shown here is derived from an EMBL/GenBank/DDBJ whole genome shotgun (WGS) entry which is preliminary data.</text>
</comment>
<dbReference type="InterPro" id="IPR036661">
    <property type="entry name" value="Luciferase-like_sf"/>
</dbReference>
<feature type="domain" description="Luciferase-like" evidence="1">
    <location>
        <begin position="2"/>
        <end position="273"/>
    </location>
</feature>
<dbReference type="InterPro" id="IPR011251">
    <property type="entry name" value="Luciferase-like_dom"/>
</dbReference>
<gene>
    <name evidence="2" type="ORF">GCM10023321_85050</name>
</gene>
<name>A0ABP9RFI1_9PSEU</name>
<reference evidence="3" key="1">
    <citation type="journal article" date="2019" name="Int. J. Syst. Evol. Microbiol.">
        <title>The Global Catalogue of Microorganisms (GCM) 10K type strain sequencing project: providing services to taxonomists for standard genome sequencing and annotation.</title>
        <authorList>
            <consortium name="The Broad Institute Genomics Platform"/>
            <consortium name="The Broad Institute Genome Sequencing Center for Infectious Disease"/>
            <person name="Wu L."/>
            <person name="Ma J."/>
        </authorList>
    </citation>
    <scope>NUCLEOTIDE SEQUENCE [LARGE SCALE GENOMIC DNA]</scope>
    <source>
        <strain evidence="3">JCM 18303</strain>
    </source>
</reference>
<keyword evidence="3" id="KW-1185">Reference proteome</keyword>
<evidence type="ECO:0000259" key="1">
    <source>
        <dbReference type="Pfam" id="PF00296"/>
    </source>
</evidence>
<organism evidence="2 3">
    <name type="scientific">Pseudonocardia eucalypti</name>
    <dbReference type="NCBI Taxonomy" id="648755"/>
    <lineage>
        <taxon>Bacteria</taxon>
        <taxon>Bacillati</taxon>
        <taxon>Actinomycetota</taxon>
        <taxon>Actinomycetes</taxon>
        <taxon>Pseudonocardiales</taxon>
        <taxon>Pseudonocardiaceae</taxon>
        <taxon>Pseudonocardia</taxon>
    </lineage>
</organism>
<evidence type="ECO:0000313" key="2">
    <source>
        <dbReference type="EMBL" id="GAA5176497.1"/>
    </source>
</evidence>
<dbReference type="Pfam" id="PF00296">
    <property type="entry name" value="Bac_luciferase"/>
    <property type="match status" value="1"/>
</dbReference>
<sequence>MHSLWTIDYYNRSSLTRASAFAAASENAIVGTSVTPLFARSPLALAAAASDVQAIAGGRFVLGVGSSTRRMNQDWYGAALTNPAPRVRERIDLIRRLIAHREGPFHHEGRFDRLALAHYDRTALPDNLTILAAGVGEHMVRAVGECADGFVGHTIASAGYLRDIARPLLAQGAARAGRDAAGQRMTTQIVASASTDRRLARRDAAAQVGFYATPKGYDALFPGGVFAAERVAAREALARGDLSGVVAAGDAMAGDRAVFGTPEDVAVQLSRYAGVVDWALLYPPHFGVDQERVHANELSLIEVASAWTG</sequence>
<dbReference type="RefSeq" id="WP_185066197.1">
    <property type="nucleotide sequence ID" value="NZ_BAABJP010000068.1"/>
</dbReference>
<protein>
    <submittedName>
        <fullName evidence="2">LLM class F420-dependent oxidoreductase</fullName>
    </submittedName>
</protein>
<dbReference type="CDD" id="cd01097">
    <property type="entry name" value="Tetrahydromethanopterin_reductase"/>
    <property type="match status" value="1"/>
</dbReference>
<accession>A0ABP9RFI1</accession>